<dbReference type="Pfam" id="PF11176">
    <property type="entry name" value="Tma16"/>
    <property type="match status" value="1"/>
</dbReference>
<dbReference type="InterPro" id="IPR021346">
    <property type="entry name" value="Tma16"/>
</dbReference>
<evidence type="ECO:0000313" key="2">
    <source>
        <dbReference type="EMBL" id="CAB4040977.1"/>
    </source>
</evidence>
<accession>A0A7D9K637</accession>
<proteinExistence type="inferred from homology"/>
<reference evidence="2" key="1">
    <citation type="submission" date="2020-04" db="EMBL/GenBank/DDBJ databases">
        <authorList>
            <person name="Alioto T."/>
            <person name="Alioto T."/>
            <person name="Gomez Garrido J."/>
        </authorList>
    </citation>
    <scope>NUCLEOTIDE SEQUENCE</scope>
    <source>
        <strain evidence="2">A484AB</strain>
    </source>
</reference>
<dbReference type="OrthoDB" id="270284at2759"/>
<dbReference type="PANTHER" id="PTHR13349">
    <property type="entry name" value="TRANSLATION MACHINERY-ASSOCIATED PROTEIN 16"/>
    <property type="match status" value="1"/>
</dbReference>
<comment type="caution">
    <text evidence="2">The sequence shown here is derived from an EMBL/GenBank/DDBJ whole genome shotgun (WGS) entry which is preliminary data.</text>
</comment>
<dbReference type="EMBL" id="CACRXK020027567">
    <property type="protein sequence ID" value="CAB4040977.1"/>
    <property type="molecule type" value="Genomic_DNA"/>
</dbReference>
<evidence type="ECO:0000313" key="3">
    <source>
        <dbReference type="Proteomes" id="UP001152795"/>
    </source>
</evidence>
<dbReference type="PANTHER" id="PTHR13349:SF2">
    <property type="entry name" value="TRANSLATION MACHINERY-ASSOCIATED PROTEIN 16"/>
    <property type="match status" value="1"/>
</dbReference>
<comment type="similarity">
    <text evidence="1">Belongs to the TMA16 family.</text>
</comment>
<organism evidence="2 3">
    <name type="scientific">Paramuricea clavata</name>
    <name type="common">Red gorgonian</name>
    <name type="synonym">Violescent sea-whip</name>
    <dbReference type="NCBI Taxonomy" id="317549"/>
    <lineage>
        <taxon>Eukaryota</taxon>
        <taxon>Metazoa</taxon>
        <taxon>Cnidaria</taxon>
        <taxon>Anthozoa</taxon>
        <taxon>Octocorallia</taxon>
        <taxon>Malacalcyonacea</taxon>
        <taxon>Plexauridae</taxon>
        <taxon>Paramuricea</taxon>
    </lineage>
</organism>
<dbReference type="InterPro" id="IPR038356">
    <property type="entry name" value="Tma16_sf"/>
</dbReference>
<evidence type="ECO:0000256" key="1">
    <source>
        <dbReference type="ARBA" id="ARBA00034127"/>
    </source>
</evidence>
<dbReference type="FunFam" id="1.20.1440.170:FF:000001">
    <property type="entry name" value="Translation machinery-associated 16 homolog"/>
    <property type="match status" value="1"/>
</dbReference>
<dbReference type="GO" id="GO:0005634">
    <property type="term" value="C:nucleus"/>
    <property type="evidence" value="ECO:0007669"/>
    <property type="project" value="TreeGrafter"/>
</dbReference>
<name>A0A7D9K637_PARCT</name>
<dbReference type="AlphaFoldDB" id="A0A7D9K637"/>
<sequence length="156" mass="18109">MIRNAHRKDRVDRKKSERTAILQSLADKVQWFKDHIKPEEKNCSIQDVHNLINVYFKRFDAELEQLRIGEKIKGRQQQAGAKFSRENNIKMILERERQVYESSGFEIPDVTSGGNVKLLRAWNGNLDHLPKIKLKRFCSSEVATLEKTDNITTGDA</sequence>
<protein>
    <submittedName>
        <fullName evidence="2">Uncharacterized protein</fullName>
    </submittedName>
</protein>
<keyword evidence="3" id="KW-1185">Reference proteome</keyword>
<dbReference type="Gene3D" id="1.20.1440.170">
    <property type="entry name" value="Translation machinery-associated protein 16-like"/>
    <property type="match status" value="1"/>
</dbReference>
<dbReference type="Proteomes" id="UP001152795">
    <property type="component" value="Unassembled WGS sequence"/>
</dbReference>
<gene>
    <name evidence="2" type="ORF">PACLA_8A065388</name>
</gene>